<dbReference type="InterPro" id="IPR050570">
    <property type="entry name" value="Cell_wall_metabolism_enzyme"/>
</dbReference>
<name>M8DEN8_9BACL</name>
<dbReference type="SUPFAM" id="SSF51261">
    <property type="entry name" value="Duplicated hybrid motif"/>
    <property type="match status" value="1"/>
</dbReference>
<dbReference type="STRING" id="1300222.I532_04380"/>
<dbReference type="AlphaFoldDB" id="M8DEN8"/>
<dbReference type="RefSeq" id="WP_003386648.1">
    <property type="nucleotide sequence ID" value="NZ_APBN01000001.1"/>
</dbReference>
<dbReference type="PATRIC" id="fig|1300222.3.peg.905"/>
<dbReference type="EMBL" id="APBN01000001">
    <property type="protein sequence ID" value="EMT54814.1"/>
    <property type="molecule type" value="Genomic_DNA"/>
</dbReference>
<dbReference type="GO" id="GO:0004222">
    <property type="term" value="F:metalloendopeptidase activity"/>
    <property type="evidence" value="ECO:0007669"/>
    <property type="project" value="TreeGrafter"/>
</dbReference>
<dbReference type="PANTHER" id="PTHR21666">
    <property type="entry name" value="PEPTIDASE-RELATED"/>
    <property type="match status" value="1"/>
</dbReference>
<dbReference type="CDD" id="cd12797">
    <property type="entry name" value="M23_peptidase"/>
    <property type="match status" value="1"/>
</dbReference>
<dbReference type="Pfam" id="PF01551">
    <property type="entry name" value="Peptidase_M23"/>
    <property type="match status" value="1"/>
</dbReference>
<reference evidence="2 3" key="1">
    <citation type="submission" date="2013-03" db="EMBL/GenBank/DDBJ databases">
        <title>Assembly of a new bacterial strain Brevibacillus borstelensis AK1.</title>
        <authorList>
            <person name="Rajan I."/>
            <person name="PoliReddy D."/>
            <person name="Sugumar T."/>
            <person name="Rathinam K."/>
            <person name="Alqarawi S."/>
            <person name="Khalil A.B."/>
            <person name="Sivakumar N."/>
        </authorList>
    </citation>
    <scope>NUCLEOTIDE SEQUENCE [LARGE SCALE GENOMIC DNA]</scope>
    <source>
        <strain evidence="2 3">AK1</strain>
    </source>
</reference>
<proteinExistence type="predicted"/>
<gene>
    <name evidence="2" type="ORF">I532_04380</name>
</gene>
<sequence length="303" mass="33627">MEKVKMTRKKSSFCYTPEQLPLAFLQGEYEQIYAQTSPAFRKRVSAAELRSLGEDFHRGVDRYKLQSTILLEHAKRYVWVDGSGEKGLAAAFDEEGTIISLVILHLETHPETDSMLTRTVFVPPFAGEWLTYWGGHNELVNYHYAYPNQRYAFDFLVMKEGRTFTGDPAANESYYAFGQPILAPAFGKVVGVVSHIPDNTPVGTVNETQPAGNHVILEHEAGEYSLLAHLKQDSVCVEVGDCVQPGDLIGLCGNSGNSSEAHLHFQVSDSPVLLSGHSIPVRFQDGRRIVQGQLVSGPDRRSE</sequence>
<protein>
    <recommendedName>
        <fullName evidence="1">M23ase beta-sheet core domain-containing protein</fullName>
    </recommendedName>
</protein>
<dbReference type="Proteomes" id="UP000012081">
    <property type="component" value="Unassembled WGS sequence"/>
</dbReference>
<keyword evidence="3" id="KW-1185">Reference proteome</keyword>
<comment type="caution">
    <text evidence="2">The sequence shown here is derived from an EMBL/GenBank/DDBJ whole genome shotgun (WGS) entry which is preliminary data.</text>
</comment>
<evidence type="ECO:0000259" key="1">
    <source>
        <dbReference type="Pfam" id="PF01551"/>
    </source>
</evidence>
<dbReference type="InterPro" id="IPR016047">
    <property type="entry name" value="M23ase_b-sheet_dom"/>
</dbReference>
<feature type="domain" description="M23ase beta-sheet core" evidence="1">
    <location>
        <begin position="178"/>
        <end position="268"/>
    </location>
</feature>
<accession>M8DEN8</accession>
<evidence type="ECO:0000313" key="3">
    <source>
        <dbReference type="Proteomes" id="UP000012081"/>
    </source>
</evidence>
<organism evidence="2 3">
    <name type="scientific">Brevibacillus borstelensis AK1</name>
    <dbReference type="NCBI Taxonomy" id="1300222"/>
    <lineage>
        <taxon>Bacteria</taxon>
        <taxon>Bacillati</taxon>
        <taxon>Bacillota</taxon>
        <taxon>Bacilli</taxon>
        <taxon>Bacillales</taxon>
        <taxon>Paenibacillaceae</taxon>
        <taxon>Brevibacillus</taxon>
    </lineage>
</organism>
<evidence type="ECO:0000313" key="2">
    <source>
        <dbReference type="EMBL" id="EMT54814.1"/>
    </source>
</evidence>
<dbReference type="Gene3D" id="2.70.70.10">
    <property type="entry name" value="Glucose Permease (Domain IIA)"/>
    <property type="match status" value="1"/>
</dbReference>
<dbReference type="OrthoDB" id="9809488at2"/>
<dbReference type="PANTHER" id="PTHR21666:SF270">
    <property type="entry name" value="MUREIN HYDROLASE ACTIVATOR ENVC"/>
    <property type="match status" value="1"/>
</dbReference>
<dbReference type="InterPro" id="IPR011055">
    <property type="entry name" value="Dup_hybrid_motif"/>
</dbReference>